<proteinExistence type="predicted"/>
<feature type="non-terminal residue" evidence="2">
    <location>
        <position position="191"/>
    </location>
</feature>
<dbReference type="Pfam" id="PF20236">
    <property type="entry name" value="DUF6593"/>
    <property type="match status" value="1"/>
</dbReference>
<gene>
    <name evidence="2" type="ORF">HK097_003025</name>
</gene>
<dbReference type="AlphaFoldDB" id="A0AAD5S5A0"/>
<evidence type="ECO:0000313" key="2">
    <source>
        <dbReference type="EMBL" id="KAJ3038868.1"/>
    </source>
</evidence>
<dbReference type="Proteomes" id="UP001212841">
    <property type="component" value="Unassembled WGS sequence"/>
</dbReference>
<evidence type="ECO:0000259" key="1">
    <source>
        <dbReference type="Pfam" id="PF20236"/>
    </source>
</evidence>
<keyword evidence="3" id="KW-1185">Reference proteome</keyword>
<protein>
    <recommendedName>
        <fullName evidence="1">DUF6593 domain-containing protein</fullName>
    </recommendedName>
</protein>
<organism evidence="2 3">
    <name type="scientific">Rhizophlyctis rosea</name>
    <dbReference type="NCBI Taxonomy" id="64517"/>
    <lineage>
        <taxon>Eukaryota</taxon>
        <taxon>Fungi</taxon>
        <taxon>Fungi incertae sedis</taxon>
        <taxon>Chytridiomycota</taxon>
        <taxon>Chytridiomycota incertae sedis</taxon>
        <taxon>Chytridiomycetes</taxon>
        <taxon>Rhizophlyctidales</taxon>
        <taxon>Rhizophlyctidaceae</taxon>
        <taxon>Rhizophlyctis</taxon>
    </lineage>
</organism>
<accession>A0AAD5S5A0</accession>
<comment type="caution">
    <text evidence="2">The sequence shown here is derived from an EMBL/GenBank/DDBJ whole genome shotgun (WGS) entry which is preliminary data.</text>
</comment>
<dbReference type="InterPro" id="IPR046528">
    <property type="entry name" value="DUF6593"/>
</dbReference>
<sequence>PETPTTIYLYENYKCSNLKPALSLRLPDQKTEIYSAITHSLHKPNIEIFRAHSPKAVATITFHSFSATDISFTNGAGDVSLKNEGTLHRDYVFHFGGQEYHWTGHHTGRGSGGDMKLVDAKGTMIAVYELAVNTTSATKQGKFSVLVGRLSEEVLEVVLATAIAILGKEKKQASQAGMVGDAGGAIASVVS</sequence>
<feature type="domain" description="DUF6593" evidence="1">
    <location>
        <begin position="31"/>
        <end position="165"/>
    </location>
</feature>
<dbReference type="EMBL" id="JADGJD010001690">
    <property type="protein sequence ID" value="KAJ3038868.1"/>
    <property type="molecule type" value="Genomic_DNA"/>
</dbReference>
<name>A0AAD5S5A0_9FUNG</name>
<evidence type="ECO:0000313" key="3">
    <source>
        <dbReference type="Proteomes" id="UP001212841"/>
    </source>
</evidence>
<reference evidence="2" key="1">
    <citation type="submission" date="2020-05" db="EMBL/GenBank/DDBJ databases">
        <title>Phylogenomic resolution of chytrid fungi.</title>
        <authorList>
            <person name="Stajich J.E."/>
            <person name="Amses K."/>
            <person name="Simmons R."/>
            <person name="Seto K."/>
            <person name="Myers J."/>
            <person name="Bonds A."/>
            <person name="Quandt C.A."/>
            <person name="Barry K."/>
            <person name="Liu P."/>
            <person name="Grigoriev I."/>
            <person name="Longcore J.E."/>
            <person name="James T.Y."/>
        </authorList>
    </citation>
    <scope>NUCLEOTIDE SEQUENCE</scope>
    <source>
        <strain evidence="2">JEL0318</strain>
    </source>
</reference>